<organism evidence="8 9">
    <name type="scientific">Hyaloperonospora brassicae</name>
    <name type="common">Brassica downy mildew</name>
    <name type="synonym">Peronospora brassicae</name>
    <dbReference type="NCBI Taxonomy" id="162125"/>
    <lineage>
        <taxon>Eukaryota</taxon>
        <taxon>Sar</taxon>
        <taxon>Stramenopiles</taxon>
        <taxon>Oomycota</taxon>
        <taxon>Peronosporomycetes</taxon>
        <taxon>Peronosporales</taxon>
        <taxon>Peronosporaceae</taxon>
        <taxon>Hyaloperonospora</taxon>
    </lineage>
</organism>
<evidence type="ECO:0000259" key="7">
    <source>
        <dbReference type="Pfam" id="PF09335"/>
    </source>
</evidence>
<gene>
    <name evidence="8" type="ORF">HBR001_LOCUS4734</name>
</gene>
<feature type="transmembrane region" description="Helical" evidence="6">
    <location>
        <begin position="177"/>
        <end position="197"/>
    </location>
</feature>
<feature type="transmembrane region" description="Helical" evidence="6">
    <location>
        <begin position="55"/>
        <end position="74"/>
    </location>
</feature>
<dbReference type="GO" id="GO:0005886">
    <property type="term" value="C:plasma membrane"/>
    <property type="evidence" value="ECO:0007669"/>
    <property type="project" value="UniProtKB-SubCell"/>
</dbReference>
<comment type="subcellular location">
    <subcellularLocation>
        <location evidence="1">Cell membrane</location>
        <topology evidence="1">Multi-pass membrane protein</topology>
    </subcellularLocation>
</comment>
<proteinExistence type="predicted"/>
<protein>
    <recommendedName>
        <fullName evidence="7">VTT domain-containing protein</fullName>
    </recommendedName>
</protein>
<dbReference type="Pfam" id="PF09335">
    <property type="entry name" value="VTT_dom"/>
    <property type="match status" value="1"/>
</dbReference>
<name>A0AAV0U2I4_HYABA</name>
<evidence type="ECO:0000256" key="6">
    <source>
        <dbReference type="SAM" id="Phobius"/>
    </source>
</evidence>
<evidence type="ECO:0000256" key="4">
    <source>
        <dbReference type="ARBA" id="ARBA00022989"/>
    </source>
</evidence>
<keyword evidence="5 6" id="KW-0472">Membrane</keyword>
<dbReference type="PANTHER" id="PTHR12677">
    <property type="entry name" value="GOLGI APPARATUS MEMBRANE PROTEIN TVP38-RELATED"/>
    <property type="match status" value="1"/>
</dbReference>
<dbReference type="InterPro" id="IPR032816">
    <property type="entry name" value="VTT_dom"/>
</dbReference>
<evidence type="ECO:0000313" key="9">
    <source>
        <dbReference type="Proteomes" id="UP001162031"/>
    </source>
</evidence>
<keyword evidence="9" id="KW-1185">Reference proteome</keyword>
<evidence type="ECO:0000256" key="3">
    <source>
        <dbReference type="ARBA" id="ARBA00022692"/>
    </source>
</evidence>
<evidence type="ECO:0000256" key="2">
    <source>
        <dbReference type="ARBA" id="ARBA00022475"/>
    </source>
</evidence>
<feature type="transmembrane region" description="Helical" evidence="6">
    <location>
        <begin position="22"/>
        <end position="43"/>
    </location>
</feature>
<reference evidence="8" key="1">
    <citation type="submission" date="2022-12" db="EMBL/GenBank/DDBJ databases">
        <authorList>
            <person name="Webb A."/>
        </authorList>
    </citation>
    <scope>NUCLEOTIDE SEQUENCE</scope>
    <source>
        <strain evidence="8">Hp1</strain>
    </source>
</reference>
<dbReference type="EMBL" id="CANTFL010001016">
    <property type="protein sequence ID" value="CAI5730080.1"/>
    <property type="molecule type" value="Genomic_DNA"/>
</dbReference>
<evidence type="ECO:0000256" key="1">
    <source>
        <dbReference type="ARBA" id="ARBA00004651"/>
    </source>
</evidence>
<evidence type="ECO:0000313" key="8">
    <source>
        <dbReference type="EMBL" id="CAI5730080.1"/>
    </source>
</evidence>
<accession>A0AAV0U2I4</accession>
<feature type="domain" description="VTT" evidence="7">
    <location>
        <begin position="79"/>
        <end position="198"/>
    </location>
</feature>
<sequence>MVRCATANTAATEPDRCRTYHLWLRLGAFLLLLISTASLMSVLPVQKYLEATSTWVKGHSILGTLAFVLVFWVAVPLCLPSTALEMMAGSLFGVPYGVLASVVGKTGGSTVTFLLARAMGRDMIGTYLRSKFPTFQALSDVLNSQSWKPILLYQLSSIPNVVKIYTLAITPVSVARFALSAAVGNVPHALVWAYIGAQATDIAATLTGKTEMTTSRILAIVTGVSLTVLAMTILVVYTKRQLHELQRRERRSGSEEELTLSITTEHTTVSSVKGARDG</sequence>
<evidence type="ECO:0000256" key="5">
    <source>
        <dbReference type="ARBA" id="ARBA00023136"/>
    </source>
</evidence>
<feature type="transmembrane region" description="Helical" evidence="6">
    <location>
        <begin position="217"/>
        <end position="238"/>
    </location>
</feature>
<keyword evidence="2" id="KW-1003">Cell membrane</keyword>
<dbReference type="PANTHER" id="PTHR12677:SF59">
    <property type="entry name" value="GOLGI APPARATUS MEMBRANE PROTEIN TVP38-RELATED"/>
    <property type="match status" value="1"/>
</dbReference>
<dbReference type="InterPro" id="IPR015414">
    <property type="entry name" value="TMEM64"/>
</dbReference>
<keyword evidence="4 6" id="KW-1133">Transmembrane helix</keyword>
<dbReference type="Proteomes" id="UP001162031">
    <property type="component" value="Unassembled WGS sequence"/>
</dbReference>
<keyword evidence="3 6" id="KW-0812">Transmembrane</keyword>
<comment type="caution">
    <text evidence="8">The sequence shown here is derived from an EMBL/GenBank/DDBJ whole genome shotgun (WGS) entry which is preliminary data.</text>
</comment>
<dbReference type="AlphaFoldDB" id="A0AAV0U2I4"/>